<dbReference type="InterPro" id="IPR010982">
    <property type="entry name" value="Lambda_DNA-bd_dom_sf"/>
</dbReference>
<dbReference type="InterPro" id="IPR000843">
    <property type="entry name" value="HTH_LacI"/>
</dbReference>
<reference evidence="5 6" key="1">
    <citation type="submission" date="2018-07" db="EMBL/GenBank/DDBJ databases">
        <title>Thalassococcus profundi sp. nov., a marine bacterium isolated from deep seawater of Okinawa Trough.</title>
        <authorList>
            <person name="Yu M."/>
        </authorList>
    </citation>
    <scope>NUCLEOTIDE SEQUENCE [LARGE SCALE GENOMIC DNA]</scope>
    <source>
        <strain evidence="5 6">WRAS1</strain>
    </source>
</reference>
<dbReference type="SUPFAM" id="SSF47413">
    <property type="entry name" value="lambda repressor-like DNA-binding domains"/>
    <property type="match status" value="1"/>
</dbReference>
<dbReference type="GO" id="GO:0003700">
    <property type="term" value="F:DNA-binding transcription factor activity"/>
    <property type="evidence" value="ECO:0007669"/>
    <property type="project" value="TreeGrafter"/>
</dbReference>
<dbReference type="AlphaFoldDB" id="A0A369TK23"/>
<organism evidence="5 6">
    <name type="scientific">Thalassococcus profundi</name>
    <dbReference type="NCBI Taxonomy" id="2282382"/>
    <lineage>
        <taxon>Bacteria</taxon>
        <taxon>Pseudomonadati</taxon>
        <taxon>Pseudomonadota</taxon>
        <taxon>Alphaproteobacteria</taxon>
        <taxon>Rhodobacterales</taxon>
        <taxon>Roseobacteraceae</taxon>
        <taxon>Thalassococcus</taxon>
    </lineage>
</organism>
<dbReference type="EMBL" id="QPMK01000010">
    <property type="protein sequence ID" value="RDD65681.1"/>
    <property type="molecule type" value="Genomic_DNA"/>
</dbReference>
<dbReference type="PANTHER" id="PTHR30146">
    <property type="entry name" value="LACI-RELATED TRANSCRIPTIONAL REPRESSOR"/>
    <property type="match status" value="1"/>
</dbReference>
<dbReference type="PROSITE" id="PS50932">
    <property type="entry name" value="HTH_LACI_2"/>
    <property type="match status" value="1"/>
</dbReference>
<name>A0A369TK23_9RHOB</name>
<dbReference type="Pfam" id="PF13407">
    <property type="entry name" value="Peripla_BP_4"/>
    <property type="match status" value="1"/>
</dbReference>
<comment type="caution">
    <text evidence="5">The sequence shown here is derived from an EMBL/GenBank/DDBJ whole genome shotgun (WGS) entry which is preliminary data.</text>
</comment>
<evidence type="ECO:0000313" key="5">
    <source>
        <dbReference type="EMBL" id="RDD65681.1"/>
    </source>
</evidence>
<keyword evidence="3" id="KW-0804">Transcription</keyword>
<keyword evidence="6" id="KW-1185">Reference proteome</keyword>
<gene>
    <name evidence="5" type="ORF">DU478_13480</name>
</gene>
<sequence length="353" mass="37434">MDRPLPTLSDVAQRAGVSYATADRVVNARGGVAEKSASRVRAAIEELGYVRNLAAANLSQQRHYRFVAVLPGGDNAFFKRMRALLEEASDRLRTDRVTLTIDTVEAFDAPALCARLQALGTEGVDGLALVGSDDARVLSAIADLRARGIPVLALVSDVPGADRNGYVGIDNSVAGRTAGRLVVLAHGGRAGRVLPVVGALSARDHADRLAGFGAVVRPQLDLAPVIEGRDRKGRVAKRVAAALQADPGITAIYSAGAGNAGLIKVLESLPRDRPRPIVVLHELVPHSRRALERGLIDIVIDQRPEDAVARVVEGLRLLADKRELARTDPILPTIYLADNLPASDTSQKGETSP</sequence>
<dbReference type="Pfam" id="PF00356">
    <property type="entry name" value="LacI"/>
    <property type="match status" value="1"/>
</dbReference>
<evidence type="ECO:0000259" key="4">
    <source>
        <dbReference type="PROSITE" id="PS50932"/>
    </source>
</evidence>
<dbReference type="PANTHER" id="PTHR30146:SF152">
    <property type="entry name" value="TRANSCRIPTIONAL REGULATORY PROTEIN"/>
    <property type="match status" value="1"/>
</dbReference>
<feature type="domain" description="HTH lacI-type" evidence="4">
    <location>
        <begin position="6"/>
        <end position="60"/>
    </location>
</feature>
<evidence type="ECO:0000313" key="6">
    <source>
        <dbReference type="Proteomes" id="UP000253977"/>
    </source>
</evidence>
<keyword evidence="2 5" id="KW-0238">DNA-binding</keyword>
<keyword evidence="1" id="KW-0805">Transcription regulation</keyword>
<dbReference type="CDD" id="cd06307">
    <property type="entry name" value="PBP1_sugar_binding"/>
    <property type="match status" value="1"/>
</dbReference>
<dbReference type="SUPFAM" id="SSF53822">
    <property type="entry name" value="Periplasmic binding protein-like I"/>
    <property type="match status" value="1"/>
</dbReference>
<dbReference type="InterPro" id="IPR028082">
    <property type="entry name" value="Peripla_BP_I"/>
</dbReference>
<dbReference type="CDD" id="cd01392">
    <property type="entry name" value="HTH_LacI"/>
    <property type="match status" value="1"/>
</dbReference>
<dbReference type="GO" id="GO:0000976">
    <property type="term" value="F:transcription cis-regulatory region binding"/>
    <property type="evidence" value="ECO:0007669"/>
    <property type="project" value="TreeGrafter"/>
</dbReference>
<dbReference type="Gene3D" id="1.10.260.40">
    <property type="entry name" value="lambda repressor-like DNA-binding domains"/>
    <property type="match status" value="1"/>
</dbReference>
<dbReference type="RefSeq" id="WP_114511493.1">
    <property type="nucleotide sequence ID" value="NZ_QPMK01000010.1"/>
</dbReference>
<evidence type="ECO:0000256" key="1">
    <source>
        <dbReference type="ARBA" id="ARBA00023015"/>
    </source>
</evidence>
<proteinExistence type="predicted"/>
<evidence type="ECO:0000256" key="3">
    <source>
        <dbReference type="ARBA" id="ARBA00023163"/>
    </source>
</evidence>
<dbReference type="Proteomes" id="UP000253977">
    <property type="component" value="Unassembled WGS sequence"/>
</dbReference>
<dbReference type="SMART" id="SM00354">
    <property type="entry name" value="HTH_LACI"/>
    <property type="match status" value="1"/>
</dbReference>
<dbReference type="PROSITE" id="PS00356">
    <property type="entry name" value="HTH_LACI_1"/>
    <property type="match status" value="1"/>
</dbReference>
<evidence type="ECO:0000256" key="2">
    <source>
        <dbReference type="ARBA" id="ARBA00023125"/>
    </source>
</evidence>
<accession>A0A369TK23</accession>
<dbReference type="InterPro" id="IPR025997">
    <property type="entry name" value="SBP_2_dom"/>
</dbReference>
<dbReference type="Gene3D" id="3.40.50.2300">
    <property type="match status" value="2"/>
</dbReference>
<dbReference type="OrthoDB" id="9805774at2"/>
<protein>
    <submittedName>
        <fullName evidence="5">LacI family DNA-binding transcriptional regulator</fullName>
    </submittedName>
</protein>